<keyword evidence="2" id="KW-0488">Methylation</keyword>
<keyword evidence="3" id="KW-0812">Transmembrane</keyword>
<dbReference type="InterPro" id="IPR012902">
    <property type="entry name" value="N_methyl_site"/>
</dbReference>
<protein>
    <submittedName>
        <fullName evidence="4">Uncharacterized protein</fullName>
    </submittedName>
</protein>
<dbReference type="Pfam" id="PF07963">
    <property type="entry name" value="N_methyl"/>
    <property type="match status" value="1"/>
</dbReference>
<evidence type="ECO:0000256" key="1">
    <source>
        <dbReference type="ARBA" id="ARBA00005233"/>
    </source>
</evidence>
<dbReference type="SUPFAM" id="SSF54523">
    <property type="entry name" value="Pili subunits"/>
    <property type="match status" value="1"/>
</dbReference>
<keyword evidence="5" id="KW-1185">Reference proteome</keyword>
<accession>A0ABN8ELA6</accession>
<comment type="similarity">
    <text evidence="1">Belongs to the N-Me-Phe pilin family.</text>
</comment>
<keyword evidence="3" id="KW-1133">Transmembrane helix</keyword>
<evidence type="ECO:0000256" key="2">
    <source>
        <dbReference type="ARBA" id="ARBA00022481"/>
    </source>
</evidence>
<name>A0ABN8ELA6_9GAMM</name>
<proteinExistence type="inferred from homology"/>
<sequence length="138" mass="14576">MDSFNGFTLVELLFVVAIVGILSAVSFPVYQGYVYRSEVQGLHSAMINFITPIEDEILAGNISPVAADVVLDETAEALVDGVTVTMAFNESSGTIEGKYGDKSGLLTGEVLALGRTVEGGWLCFWSGAEDYAPQGCGN</sequence>
<evidence type="ECO:0000256" key="3">
    <source>
        <dbReference type="SAM" id="Phobius"/>
    </source>
</evidence>
<comment type="caution">
    <text evidence="4">The sequence shown here is derived from an EMBL/GenBank/DDBJ whole genome shotgun (WGS) entry which is preliminary data.</text>
</comment>
<dbReference type="EMBL" id="CAKLPX010000005">
    <property type="protein sequence ID" value="CAH0993183.1"/>
    <property type="molecule type" value="Genomic_DNA"/>
</dbReference>
<evidence type="ECO:0000313" key="4">
    <source>
        <dbReference type="EMBL" id="CAH0993183.1"/>
    </source>
</evidence>
<dbReference type="Gene3D" id="3.30.700.10">
    <property type="entry name" value="Glycoprotein, Type 4 Pilin"/>
    <property type="match status" value="1"/>
</dbReference>
<dbReference type="InterPro" id="IPR045584">
    <property type="entry name" value="Pilin-like"/>
</dbReference>
<dbReference type="Pfam" id="PF00114">
    <property type="entry name" value="Pilin"/>
    <property type="match status" value="1"/>
</dbReference>
<feature type="transmembrane region" description="Helical" evidence="3">
    <location>
        <begin position="12"/>
        <end position="30"/>
    </location>
</feature>
<organism evidence="4 5">
    <name type="scientific">Sinobacterium norvegicum</name>
    <dbReference type="NCBI Taxonomy" id="1641715"/>
    <lineage>
        <taxon>Bacteria</taxon>
        <taxon>Pseudomonadati</taxon>
        <taxon>Pseudomonadota</taxon>
        <taxon>Gammaproteobacteria</taxon>
        <taxon>Cellvibrionales</taxon>
        <taxon>Spongiibacteraceae</taxon>
        <taxon>Sinobacterium</taxon>
    </lineage>
</organism>
<dbReference type="InterPro" id="IPR001082">
    <property type="entry name" value="Pilin"/>
</dbReference>
<keyword evidence="3" id="KW-0472">Membrane</keyword>
<gene>
    <name evidence="4" type="ORF">SIN8267_03324</name>
</gene>
<dbReference type="RefSeq" id="WP_354001906.1">
    <property type="nucleotide sequence ID" value="NZ_CAKLPX010000005.1"/>
</dbReference>
<dbReference type="Proteomes" id="UP000838100">
    <property type="component" value="Unassembled WGS sequence"/>
</dbReference>
<dbReference type="NCBIfam" id="TIGR02532">
    <property type="entry name" value="IV_pilin_GFxxxE"/>
    <property type="match status" value="1"/>
</dbReference>
<evidence type="ECO:0000313" key="5">
    <source>
        <dbReference type="Proteomes" id="UP000838100"/>
    </source>
</evidence>
<reference evidence="4" key="1">
    <citation type="submission" date="2021-12" db="EMBL/GenBank/DDBJ databases">
        <authorList>
            <person name="Rodrigo-Torres L."/>
            <person name="Arahal R. D."/>
            <person name="Lucena T."/>
        </authorList>
    </citation>
    <scope>NUCLEOTIDE SEQUENCE</scope>
    <source>
        <strain evidence="4">CECT 8267</strain>
    </source>
</reference>